<gene>
    <name evidence="2" type="ORF">ACFQDM_01600</name>
</gene>
<reference evidence="3" key="1">
    <citation type="journal article" date="2019" name="Int. J. Syst. Evol. Microbiol.">
        <title>The Global Catalogue of Microorganisms (GCM) 10K type strain sequencing project: providing services to taxonomists for standard genome sequencing and annotation.</title>
        <authorList>
            <consortium name="The Broad Institute Genomics Platform"/>
            <consortium name="The Broad Institute Genome Sequencing Center for Infectious Disease"/>
            <person name="Wu L."/>
            <person name="Ma J."/>
        </authorList>
    </citation>
    <scope>NUCLEOTIDE SEQUENCE [LARGE SCALE GENOMIC DNA]</scope>
    <source>
        <strain evidence="3">CGMCC-1.15741</strain>
    </source>
</reference>
<evidence type="ECO:0000256" key="1">
    <source>
        <dbReference type="SAM" id="SignalP"/>
    </source>
</evidence>
<sequence>MIRGLALGTACLLMSPVTAHALSCPEWTYSDDLDIVYQNTDVIFEGYAVEVEDLFATEKARRKFKFLYGKDYAWRAPRYRTRFHVINDYKRAGTRTIDIWQFEHDRAWGAKAFERNSKYVVLANWVNGKLISGGCLGERDDHTADLERYLTPGR</sequence>
<comment type="caution">
    <text evidence="2">The sequence shown here is derived from an EMBL/GenBank/DDBJ whole genome shotgun (WGS) entry which is preliminary data.</text>
</comment>
<dbReference type="Proteomes" id="UP001596303">
    <property type="component" value="Unassembled WGS sequence"/>
</dbReference>
<organism evidence="2 3">
    <name type="scientific">Ponticaulis profundi</name>
    <dbReference type="NCBI Taxonomy" id="2665222"/>
    <lineage>
        <taxon>Bacteria</taxon>
        <taxon>Pseudomonadati</taxon>
        <taxon>Pseudomonadota</taxon>
        <taxon>Alphaproteobacteria</taxon>
        <taxon>Hyphomonadales</taxon>
        <taxon>Hyphomonadaceae</taxon>
        <taxon>Ponticaulis</taxon>
    </lineage>
</organism>
<proteinExistence type="predicted"/>
<evidence type="ECO:0000313" key="3">
    <source>
        <dbReference type="Proteomes" id="UP001596303"/>
    </source>
</evidence>
<protein>
    <submittedName>
        <fullName evidence="2">Uncharacterized protein</fullName>
    </submittedName>
</protein>
<accession>A0ABW1S5D9</accession>
<keyword evidence="1" id="KW-0732">Signal</keyword>
<name>A0ABW1S5D9_9PROT</name>
<feature type="chain" id="PRO_5046321642" evidence="1">
    <location>
        <begin position="22"/>
        <end position="154"/>
    </location>
</feature>
<feature type="signal peptide" evidence="1">
    <location>
        <begin position="1"/>
        <end position="21"/>
    </location>
</feature>
<dbReference type="RefSeq" id="WP_377374583.1">
    <property type="nucleotide sequence ID" value="NZ_JBHSSW010000003.1"/>
</dbReference>
<evidence type="ECO:0000313" key="2">
    <source>
        <dbReference type="EMBL" id="MFC6196751.1"/>
    </source>
</evidence>
<dbReference type="EMBL" id="JBHSSW010000003">
    <property type="protein sequence ID" value="MFC6196751.1"/>
    <property type="molecule type" value="Genomic_DNA"/>
</dbReference>
<keyword evidence="3" id="KW-1185">Reference proteome</keyword>